<keyword evidence="2" id="KW-1003">Cell membrane</keyword>
<evidence type="ECO:0000313" key="8">
    <source>
        <dbReference type="EMBL" id="MFD1585462.1"/>
    </source>
</evidence>
<proteinExistence type="predicted"/>
<evidence type="ECO:0000256" key="5">
    <source>
        <dbReference type="ARBA" id="ARBA00023136"/>
    </source>
</evidence>
<keyword evidence="9" id="KW-1185">Reference proteome</keyword>
<evidence type="ECO:0000256" key="4">
    <source>
        <dbReference type="ARBA" id="ARBA00022989"/>
    </source>
</evidence>
<evidence type="ECO:0000256" key="1">
    <source>
        <dbReference type="ARBA" id="ARBA00004236"/>
    </source>
</evidence>
<dbReference type="GO" id="GO:0005886">
    <property type="term" value="C:plasma membrane"/>
    <property type="evidence" value="ECO:0007669"/>
    <property type="project" value="UniProtKB-SubCell"/>
</dbReference>
<protein>
    <submittedName>
        <fullName evidence="8">PDGLE domain-containing protein</fullName>
    </submittedName>
</protein>
<keyword evidence="5 6" id="KW-0472">Membrane</keyword>
<dbReference type="InterPro" id="IPR025937">
    <property type="entry name" value="PDGLE_dom"/>
</dbReference>
<comment type="subcellular location">
    <subcellularLocation>
        <location evidence="1">Cell membrane</location>
    </subcellularLocation>
</comment>
<dbReference type="EMBL" id="JBHUDJ010000001">
    <property type="protein sequence ID" value="MFD1585462.1"/>
    <property type="molecule type" value="Genomic_DNA"/>
</dbReference>
<comment type="caution">
    <text evidence="8">The sequence shown here is derived from an EMBL/GenBank/DDBJ whole genome shotgun (WGS) entry which is preliminary data.</text>
</comment>
<feature type="domain" description="PDGLE" evidence="7">
    <location>
        <begin position="15"/>
        <end position="97"/>
    </location>
</feature>
<name>A0ABD6C873_9EURY</name>
<evidence type="ECO:0000313" key="9">
    <source>
        <dbReference type="Proteomes" id="UP001597119"/>
    </source>
</evidence>
<evidence type="ECO:0000256" key="6">
    <source>
        <dbReference type="SAM" id="Phobius"/>
    </source>
</evidence>
<keyword evidence="3 6" id="KW-0812">Transmembrane</keyword>
<dbReference type="Proteomes" id="UP001597119">
    <property type="component" value="Unassembled WGS sequence"/>
</dbReference>
<reference evidence="8 9" key="1">
    <citation type="journal article" date="2019" name="Int. J. Syst. Evol. Microbiol.">
        <title>The Global Catalogue of Microorganisms (GCM) 10K type strain sequencing project: providing services to taxonomists for standard genome sequencing and annotation.</title>
        <authorList>
            <consortium name="The Broad Institute Genomics Platform"/>
            <consortium name="The Broad Institute Genome Sequencing Center for Infectious Disease"/>
            <person name="Wu L."/>
            <person name="Ma J."/>
        </authorList>
    </citation>
    <scope>NUCLEOTIDE SEQUENCE [LARGE SCALE GENOMIC DNA]</scope>
    <source>
        <strain evidence="8 9">CGMCC 1.12125</strain>
    </source>
</reference>
<sequence length="104" mass="10529">MTRADLDGWRSRAALVLLVLVVLAPVFGWAAGQVGYAEPLENAAEETGAADDADPVHTGVLPDYSVPGLGSVSGTFLSAVVGTAVTLVVATGLGRLVGQTHDAE</sequence>
<accession>A0ABD6C873</accession>
<dbReference type="RefSeq" id="WP_247377813.1">
    <property type="nucleotide sequence ID" value="NZ_JALLGV010000004.1"/>
</dbReference>
<gene>
    <name evidence="8" type="ORF">ACFR9U_00585</name>
</gene>
<keyword evidence="4 6" id="KW-1133">Transmembrane helix</keyword>
<feature type="transmembrane region" description="Helical" evidence="6">
    <location>
        <begin position="76"/>
        <end position="98"/>
    </location>
</feature>
<evidence type="ECO:0000256" key="2">
    <source>
        <dbReference type="ARBA" id="ARBA00022475"/>
    </source>
</evidence>
<organism evidence="8 9">
    <name type="scientific">Halorientalis brevis</name>
    <dbReference type="NCBI Taxonomy" id="1126241"/>
    <lineage>
        <taxon>Archaea</taxon>
        <taxon>Methanobacteriati</taxon>
        <taxon>Methanobacteriota</taxon>
        <taxon>Stenosarchaea group</taxon>
        <taxon>Halobacteria</taxon>
        <taxon>Halobacteriales</taxon>
        <taxon>Haloarculaceae</taxon>
        <taxon>Halorientalis</taxon>
    </lineage>
</organism>
<evidence type="ECO:0000259" key="7">
    <source>
        <dbReference type="Pfam" id="PF13190"/>
    </source>
</evidence>
<dbReference type="Pfam" id="PF13190">
    <property type="entry name" value="PDGLE"/>
    <property type="match status" value="1"/>
</dbReference>
<dbReference type="AlphaFoldDB" id="A0ABD6C873"/>
<evidence type="ECO:0000256" key="3">
    <source>
        <dbReference type="ARBA" id="ARBA00022692"/>
    </source>
</evidence>